<dbReference type="RefSeq" id="WP_190613872.1">
    <property type="nucleotide sequence ID" value="NZ_AP018712.1"/>
</dbReference>
<keyword evidence="2" id="KW-1185">Reference proteome</keyword>
<accession>A0A7G1G5I1</accession>
<dbReference type="AlphaFoldDB" id="A0A7G1G5I1"/>
<proteinExistence type="predicted"/>
<dbReference type="KEGG" id="ocy:OSSY52_15160"/>
<dbReference type="Gene3D" id="3.40.720.10">
    <property type="entry name" value="Alkaline Phosphatase, subunit A"/>
    <property type="match status" value="1"/>
</dbReference>
<dbReference type="InParanoid" id="A0A7G1G5I1"/>
<dbReference type="Pfam" id="PF01663">
    <property type="entry name" value="Phosphodiest"/>
    <property type="match status" value="1"/>
</dbReference>
<evidence type="ECO:0000313" key="2">
    <source>
        <dbReference type="Proteomes" id="UP000516361"/>
    </source>
</evidence>
<dbReference type="InterPro" id="IPR017850">
    <property type="entry name" value="Alkaline_phosphatase_core_sf"/>
</dbReference>
<protein>
    <submittedName>
        <fullName evidence="1">Phosphodiesterase</fullName>
    </submittedName>
</protein>
<dbReference type="GO" id="GO:0016787">
    <property type="term" value="F:hydrolase activity"/>
    <property type="evidence" value="ECO:0007669"/>
    <property type="project" value="UniProtKB-ARBA"/>
</dbReference>
<dbReference type="SUPFAM" id="SSF53649">
    <property type="entry name" value="Alkaline phosphatase-like"/>
    <property type="match status" value="1"/>
</dbReference>
<sequence length="418" mass="48251">MINKNSIIAVESSIIKNNFIKPMYESYCFSNIPGTIMKNFGINNNRTLPNDIFGNIDQKNKKIVFLFLDAFGWNFLNENKEKIPFLNELVENGVLSKLTSQFPSTTSAHVTTAYSSLQVGESGVYEWNYYDPTADEVITPLLNALALDWDTKLIDLGIPSDKLYPNKNIFIELKKMGVTSRIFQSVETSTGAYSDFMLKGAIKEPYESLEDGLENLMNCINSNEKGYYFFYYSNIDHTAHKYGPKSEEVKEVIKNFFKVLEGYFKQIKENNETLFLFTADHGMANIDLETPYYLNLEIPELNNYTEVNKKGKPIIRCGSYRDVFLYIKDENLEEVYDLLKEKLSNTAEVFKTSDMIKEKFFGNVSERFLERVGNIVILPYENKSVWWYEEGKFSIELPGMHGGLSKEEMEIPLLLYKK</sequence>
<name>A0A7G1G5I1_9BACT</name>
<dbReference type="Proteomes" id="UP000516361">
    <property type="component" value="Chromosome"/>
</dbReference>
<dbReference type="InterPro" id="IPR002591">
    <property type="entry name" value="Phosphodiest/P_Trfase"/>
</dbReference>
<evidence type="ECO:0000313" key="1">
    <source>
        <dbReference type="EMBL" id="BBE31375.1"/>
    </source>
</evidence>
<dbReference type="PANTHER" id="PTHR10151:SF120">
    <property type="entry name" value="BIS(5'-ADENOSYL)-TRIPHOSPHATASE"/>
    <property type="match status" value="1"/>
</dbReference>
<dbReference type="EMBL" id="AP018712">
    <property type="protein sequence ID" value="BBE31375.1"/>
    <property type="molecule type" value="Genomic_DNA"/>
</dbReference>
<gene>
    <name evidence="1" type="ORF">OSSY52_15160</name>
</gene>
<reference evidence="1 2" key="1">
    <citation type="submission" date="2018-06" db="EMBL/GenBank/DDBJ databases">
        <title>Genome sequencing of Oceanotoga sp. sy52.</title>
        <authorList>
            <person name="Mori K."/>
        </authorList>
    </citation>
    <scope>NUCLEOTIDE SEQUENCE [LARGE SCALE GENOMIC DNA]</scope>
    <source>
        <strain evidence="2">sy52</strain>
    </source>
</reference>
<organism evidence="1 2">
    <name type="scientific">Tepiditoga spiralis</name>
    <dbReference type="NCBI Taxonomy" id="2108365"/>
    <lineage>
        <taxon>Bacteria</taxon>
        <taxon>Thermotogati</taxon>
        <taxon>Thermotogota</taxon>
        <taxon>Thermotogae</taxon>
        <taxon>Petrotogales</taxon>
        <taxon>Petrotogaceae</taxon>
        <taxon>Tepiditoga</taxon>
    </lineage>
</organism>
<dbReference type="PANTHER" id="PTHR10151">
    <property type="entry name" value="ECTONUCLEOTIDE PYROPHOSPHATASE/PHOSPHODIESTERASE"/>
    <property type="match status" value="1"/>
</dbReference>